<sequence length="475" mass="52573">MSKPHESNQLTRDRVNFHDRIIELRNKGRDIPDVVPYPGNPTRLVVRNQLVTRLDRPLFDQARTVFIEGDDARTDRSKLKAKAKVIAVCRCNPNLVLLEGEQDSEAHLLTGDIAIQYSPDTEQPPPPPPKVTKSSANDVQFSPDTEQPPPPPPRVKKSSDGSDSVVPIRPASFDQQLRRILARSARWSGYPIVAVMDTGIDFAYPNVESIPILHNGGHPMCGSIEPDYIGWDFVHDQNNPYDDDERSKHGSRIAAIISRVSQALNRPVRILPLKVIDREGIGLLFNIFCGFEYLLSSHLRERPTIINASWGFYDSVENDLMTQYVTRLQRAKIWLINAAGNRGDLDPGQTVNLDIDKRYPACYSSQFANVVTVTTVNSMNNGFAVAENFSPTFVNVGIGSGQDAMFQEPLVDLPGLPPVKGSSYATPYASAFAALQARLPNKNSTRKALLRAMPNQGLISSLNAFIADGLLVPVE</sequence>
<evidence type="ECO:0000313" key="8">
    <source>
        <dbReference type="Proteomes" id="UP000283523"/>
    </source>
</evidence>
<keyword evidence="2 4" id="KW-0378">Hydrolase</keyword>
<feature type="active site" description="Charge relay system" evidence="4">
    <location>
        <position position="249"/>
    </location>
</feature>
<dbReference type="PROSITE" id="PS51892">
    <property type="entry name" value="SUBTILASE"/>
    <property type="match status" value="1"/>
</dbReference>
<evidence type="ECO:0000259" key="6">
    <source>
        <dbReference type="Pfam" id="PF00082"/>
    </source>
</evidence>
<dbReference type="GO" id="GO:0006508">
    <property type="term" value="P:proteolysis"/>
    <property type="evidence" value="ECO:0007669"/>
    <property type="project" value="UniProtKB-KW"/>
</dbReference>
<feature type="active site" description="Charge relay system" evidence="4">
    <location>
        <position position="423"/>
    </location>
</feature>
<keyword evidence="1 4" id="KW-0645">Protease</keyword>
<evidence type="ECO:0000256" key="5">
    <source>
        <dbReference type="SAM" id="MobiDB-lite"/>
    </source>
</evidence>
<accession>A0A418LW93</accession>
<protein>
    <recommendedName>
        <fullName evidence="6">Peptidase S8/S53 domain-containing protein</fullName>
    </recommendedName>
</protein>
<evidence type="ECO:0000256" key="1">
    <source>
        <dbReference type="ARBA" id="ARBA00022670"/>
    </source>
</evidence>
<dbReference type="PRINTS" id="PR00723">
    <property type="entry name" value="SUBTILISIN"/>
</dbReference>
<dbReference type="OrthoDB" id="1489285at2"/>
<gene>
    <name evidence="7" type="ORF">DYU11_31395</name>
</gene>
<comment type="similarity">
    <text evidence="4">Belongs to the peptidase S8 family.</text>
</comment>
<evidence type="ECO:0000256" key="3">
    <source>
        <dbReference type="ARBA" id="ARBA00022825"/>
    </source>
</evidence>
<dbReference type="InterPro" id="IPR000209">
    <property type="entry name" value="Peptidase_S8/S53_dom"/>
</dbReference>
<dbReference type="InterPro" id="IPR036852">
    <property type="entry name" value="Peptidase_S8/S53_dom_sf"/>
</dbReference>
<dbReference type="EMBL" id="QXED01000017">
    <property type="protein sequence ID" value="RIV17554.1"/>
    <property type="molecule type" value="Genomic_DNA"/>
</dbReference>
<comment type="caution">
    <text evidence="7">The sequence shown here is derived from an EMBL/GenBank/DDBJ whole genome shotgun (WGS) entry which is preliminary data.</text>
</comment>
<feature type="region of interest" description="Disordered" evidence="5">
    <location>
        <begin position="117"/>
        <end position="169"/>
    </location>
</feature>
<dbReference type="Gene3D" id="3.40.50.200">
    <property type="entry name" value="Peptidase S8/S53 domain"/>
    <property type="match status" value="1"/>
</dbReference>
<feature type="active site" description="Charge relay system" evidence="4">
    <location>
        <position position="197"/>
    </location>
</feature>
<dbReference type="Pfam" id="PF00082">
    <property type="entry name" value="Peptidase_S8"/>
    <property type="match status" value="1"/>
</dbReference>
<dbReference type="GO" id="GO:0004252">
    <property type="term" value="F:serine-type endopeptidase activity"/>
    <property type="evidence" value="ECO:0007669"/>
    <property type="project" value="UniProtKB-UniRule"/>
</dbReference>
<dbReference type="AlphaFoldDB" id="A0A418LW93"/>
<proteinExistence type="inferred from homology"/>
<keyword evidence="3 4" id="KW-0720">Serine protease</keyword>
<evidence type="ECO:0000313" key="7">
    <source>
        <dbReference type="EMBL" id="RIV17554.1"/>
    </source>
</evidence>
<organism evidence="7 8">
    <name type="scientific">Fibrisoma montanum</name>
    <dbReference type="NCBI Taxonomy" id="2305895"/>
    <lineage>
        <taxon>Bacteria</taxon>
        <taxon>Pseudomonadati</taxon>
        <taxon>Bacteroidota</taxon>
        <taxon>Cytophagia</taxon>
        <taxon>Cytophagales</taxon>
        <taxon>Spirosomataceae</taxon>
        <taxon>Fibrisoma</taxon>
    </lineage>
</organism>
<dbReference type="SUPFAM" id="SSF52743">
    <property type="entry name" value="Subtilisin-like"/>
    <property type="match status" value="1"/>
</dbReference>
<dbReference type="Proteomes" id="UP000283523">
    <property type="component" value="Unassembled WGS sequence"/>
</dbReference>
<dbReference type="InterPro" id="IPR015500">
    <property type="entry name" value="Peptidase_S8_subtilisin-rel"/>
</dbReference>
<evidence type="ECO:0000256" key="4">
    <source>
        <dbReference type="PROSITE-ProRule" id="PRU01240"/>
    </source>
</evidence>
<reference evidence="7 8" key="1">
    <citation type="submission" date="2018-08" db="EMBL/GenBank/DDBJ databases">
        <title>Fibrisoma montanum sp. nov., isolated from Danxia mountain soil.</title>
        <authorList>
            <person name="Huang Y."/>
        </authorList>
    </citation>
    <scope>NUCLEOTIDE SEQUENCE [LARGE SCALE GENOMIC DNA]</scope>
    <source>
        <strain evidence="7 8">HYT19</strain>
    </source>
</reference>
<feature type="domain" description="Peptidase S8/S53" evidence="6">
    <location>
        <begin position="192"/>
        <end position="441"/>
    </location>
</feature>
<evidence type="ECO:0000256" key="2">
    <source>
        <dbReference type="ARBA" id="ARBA00022801"/>
    </source>
</evidence>
<keyword evidence="8" id="KW-1185">Reference proteome</keyword>
<name>A0A418LW93_9BACT</name>
<dbReference type="RefSeq" id="WP_119671722.1">
    <property type="nucleotide sequence ID" value="NZ_QXED01000017.1"/>
</dbReference>
<feature type="compositionally biased region" description="Polar residues" evidence="5">
    <location>
        <begin position="132"/>
        <end position="145"/>
    </location>
</feature>